<proteinExistence type="predicted"/>
<protein>
    <submittedName>
        <fullName evidence="1">Uncharacterized protein</fullName>
    </submittedName>
</protein>
<accession>A0A8D8Q976</accession>
<sequence>MLLSITPCGHVVKWTQRCQGHPLYAGYEGRSLVKCFHRGQLGNVNVTEKVMRPNAQGGVLRQLGNVNVTEKAMRPNAGTERRIQTTWECQCYREGNETKCRDRAAY</sequence>
<name>A0A8D8Q976_9HEMI</name>
<evidence type="ECO:0000313" key="1">
    <source>
        <dbReference type="EMBL" id="CAG6627460.1"/>
    </source>
</evidence>
<dbReference type="EMBL" id="HBUF01065406">
    <property type="protein sequence ID" value="CAG6627460.1"/>
    <property type="molecule type" value="Transcribed_RNA"/>
</dbReference>
<dbReference type="AlphaFoldDB" id="A0A8D8Q976"/>
<organism evidence="1">
    <name type="scientific">Cacopsylla melanoneura</name>
    <dbReference type="NCBI Taxonomy" id="428564"/>
    <lineage>
        <taxon>Eukaryota</taxon>
        <taxon>Metazoa</taxon>
        <taxon>Ecdysozoa</taxon>
        <taxon>Arthropoda</taxon>
        <taxon>Hexapoda</taxon>
        <taxon>Insecta</taxon>
        <taxon>Pterygota</taxon>
        <taxon>Neoptera</taxon>
        <taxon>Paraneoptera</taxon>
        <taxon>Hemiptera</taxon>
        <taxon>Sternorrhyncha</taxon>
        <taxon>Psylloidea</taxon>
        <taxon>Psyllidae</taxon>
        <taxon>Psyllinae</taxon>
        <taxon>Cacopsylla</taxon>
    </lineage>
</organism>
<reference evidence="1" key="1">
    <citation type="submission" date="2021-05" db="EMBL/GenBank/DDBJ databases">
        <authorList>
            <person name="Alioto T."/>
            <person name="Alioto T."/>
            <person name="Gomez Garrido J."/>
        </authorList>
    </citation>
    <scope>NUCLEOTIDE SEQUENCE</scope>
</reference>